<dbReference type="PROSITE" id="PS50908">
    <property type="entry name" value="RWD"/>
    <property type="match status" value="1"/>
</dbReference>
<evidence type="ECO:0000256" key="1">
    <source>
        <dbReference type="ARBA" id="ARBA00022741"/>
    </source>
</evidence>
<dbReference type="Gene3D" id="3.40.50.300">
    <property type="entry name" value="P-loop containing nucleotide triphosphate hydrolases"/>
    <property type="match status" value="1"/>
</dbReference>
<dbReference type="GO" id="GO:0016887">
    <property type="term" value="F:ATP hydrolysis activity"/>
    <property type="evidence" value="ECO:0007669"/>
    <property type="project" value="TreeGrafter"/>
</dbReference>
<dbReference type="InterPro" id="IPR006073">
    <property type="entry name" value="GTP-bd"/>
</dbReference>
<dbReference type="PRINTS" id="PR00326">
    <property type="entry name" value="GTP1OBG"/>
</dbReference>
<dbReference type="Pfam" id="PF01926">
    <property type="entry name" value="MMR_HSR1"/>
    <property type="match status" value="1"/>
</dbReference>
<comment type="caution">
    <text evidence="4">The sequence shown here is derived from an EMBL/GenBank/DDBJ whole genome shotgun (WGS) entry which is preliminary data.</text>
</comment>
<evidence type="ECO:0000313" key="4">
    <source>
        <dbReference type="EMBL" id="KAK7112068.1"/>
    </source>
</evidence>
<dbReference type="InterPro" id="IPR016135">
    <property type="entry name" value="UBQ-conjugating_enzyme/RWD"/>
</dbReference>
<organism evidence="4 5">
    <name type="scientific">Littorina saxatilis</name>
    <dbReference type="NCBI Taxonomy" id="31220"/>
    <lineage>
        <taxon>Eukaryota</taxon>
        <taxon>Metazoa</taxon>
        <taxon>Spiralia</taxon>
        <taxon>Lophotrochozoa</taxon>
        <taxon>Mollusca</taxon>
        <taxon>Gastropoda</taxon>
        <taxon>Caenogastropoda</taxon>
        <taxon>Littorinimorpha</taxon>
        <taxon>Littorinoidea</taxon>
        <taxon>Littorinidae</taxon>
        <taxon>Littorina</taxon>
    </lineage>
</organism>
<sequence length="426" mass="47995">MTFSPDIKKHPTCFMVKLANVEVERKSPIWLRFTFPDEYPAVSPVIEIPMNSQALAPAQCKALLDHLQEQAEDLVGMAMVYSLVEEAQSWINEHTHLSEDQPAEDECQGGEEADVDQEPFKPVLDTKASGGRWNFVIGLVGKPSAGKSTFFNAAVGRELAKTGAFPFTTIEPNVKQTVYAIPCPCQKWEKQCDSAYGHTARGERLMPVTMKDVAGLVPGAYEGKGKGNRFLNDLLDADVLVHVVDASGQTDEKGEETDEYDPSQDISWVEQELQQWIYLNVMEKWDNIRRKPQKLIDMFTGYHATRPTIIHALTSAGIGETELANLASWRDDVLRRIVTHFVKIRFPILLALNKCDTLTAEEHIHRISRQDHPHIAVSAASERFLQQCQEKGEIEYHPGDSDFIMLQCSEATKSRLQKIRESVFQK</sequence>
<dbReference type="Gene3D" id="1.10.8.470">
    <property type="match status" value="1"/>
</dbReference>
<gene>
    <name evidence="4" type="ORF">V1264_011578</name>
</gene>
<dbReference type="SUPFAM" id="SSF54495">
    <property type="entry name" value="UBC-like"/>
    <property type="match status" value="1"/>
</dbReference>
<evidence type="ECO:0000313" key="5">
    <source>
        <dbReference type="Proteomes" id="UP001374579"/>
    </source>
</evidence>
<feature type="domain" description="OBG-type G" evidence="3">
    <location>
        <begin position="135"/>
        <end position="397"/>
    </location>
</feature>
<name>A0AAN9GKF4_9CAEN</name>
<dbReference type="PROSITE" id="PS51710">
    <property type="entry name" value="G_OBG"/>
    <property type="match status" value="1"/>
</dbReference>
<proteinExistence type="predicted"/>
<dbReference type="Pfam" id="PF08438">
    <property type="entry name" value="YGR210-like_G4"/>
    <property type="match status" value="1"/>
</dbReference>
<evidence type="ECO:0000259" key="2">
    <source>
        <dbReference type="PROSITE" id="PS50908"/>
    </source>
</evidence>
<dbReference type="Pfam" id="PF05773">
    <property type="entry name" value="RWD"/>
    <property type="match status" value="1"/>
</dbReference>
<dbReference type="GO" id="GO:0005737">
    <property type="term" value="C:cytoplasm"/>
    <property type="evidence" value="ECO:0007669"/>
    <property type="project" value="TreeGrafter"/>
</dbReference>
<dbReference type="SMART" id="SM00591">
    <property type="entry name" value="RWD"/>
    <property type="match status" value="1"/>
</dbReference>
<dbReference type="InterPro" id="IPR006575">
    <property type="entry name" value="RWD_dom"/>
</dbReference>
<dbReference type="SUPFAM" id="SSF52540">
    <property type="entry name" value="P-loop containing nucleoside triphosphate hydrolases"/>
    <property type="match status" value="1"/>
</dbReference>
<evidence type="ECO:0000259" key="3">
    <source>
        <dbReference type="PROSITE" id="PS51710"/>
    </source>
</evidence>
<reference evidence="4 5" key="1">
    <citation type="submission" date="2024-02" db="EMBL/GenBank/DDBJ databases">
        <title>Chromosome-scale genome assembly of the rough periwinkle Littorina saxatilis.</title>
        <authorList>
            <person name="De Jode A."/>
            <person name="Faria R."/>
            <person name="Formenti G."/>
            <person name="Sims Y."/>
            <person name="Smith T.P."/>
            <person name="Tracey A."/>
            <person name="Wood J.M.D."/>
            <person name="Zagrodzka Z.B."/>
            <person name="Johannesson K."/>
            <person name="Butlin R.K."/>
            <person name="Leder E.H."/>
        </authorList>
    </citation>
    <scope>NUCLEOTIDE SEQUENCE [LARGE SCALE GENOMIC DNA]</scope>
    <source>
        <strain evidence="4">Snail1</strain>
        <tissue evidence="4">Muscle</tissue>
    </source>
</reference>
<dbReference type="InterPro" id="IPR013646">
    <property type="entry name" value="YGR210-like_G4"/>
</dbReference>
<dbReference type="EMBL" id="JBAMIC010000002">
    <property type="protein sequence ID" value="KAK7112068.1"/>
    <property type="molecule type" value="Genomic_DNA"/>
</dbReference>
<dbReference type="PANTHER" id="PTHR23305:SF1">
    <property type="entry name" value="OBG-TYPE G DOMAIN-CONTAINING PROTEIN"/>
    <property type="match status" value="1"/>
</dbReference>
<feature type="domain" description="RWD" evidence="2">
    <location>
        <begin position="1"/>
        <end position="94"/>
    </location>
</feature>
<dbReference type="Gene3D" id="3.10.110.10">
    <property type="entry name" value="Ubiquitin Conjugating Enzyme"/>
    <property type="match status" value="1"/>
</dbReference>
<dbReference type="Proteomes" id="UP001374579">
    <property type="component" value="Unassembled WGS sequence"/>
</dbReference>
<dbReference type="InterPro" id="IPR027417">
    <property type="entry name" value="P-loop_NTPase"/>
</dbReference>
<dbReference type="GO" id="GO:0005525">
    <property type="term" value="F:GTP binding"/>
    <property type="evidence" value="ECO:0007669"/>
    <property type="project" value="InterPro"/>
</dbReference>
<protein>
    <submittedName>
        <fullName evidence="4">Uncharacterized protein</fullName>
    </submittedName>
</protein>
<dbReference type="PANTHER" id="PTHR23305">
    <property type="entry name" value="OBG GTPASE FAMILY"/>
    <property type="match status" value="1"/>
</dbReference>
<accession>A0AAN9GKF4</accession>
<dbReference type="InterPro" id="IPR031167">
    <property type="entry name" value="G_OBG"/>
</dbReference>
<dbReference type="AlphaFoldDB" id="A0AAN9GKF4"/>
<keyword evidence="5" id="KW-1185">Reference proteome</keyword>
<keyword evidence="1" id="KW-0547">Nucleotide-binding</keyword>
<dbReference type="CDD" id="cd23823">
    <property type="entry name" value="RWD_GCN2"/>
    <property type="match status" value="1"/>
</dbReference>